<dbReference type="AlphaFoldDB" id="A0AAD5SE10"/>
<feature type="compositionally biased region" description="Low complexity" evidence="4">
    <location>
        <begin position="17"/>
        <end position="35"/>
    </location>
</feature>
<feature type="compositionally biased region" description="Pro residues" evidence="4">
    <location>
        <begin position="106"/>
        <end position="120"/>
    </location>
</feature>
<feature type="compositionally biased region" description="Low complexity" evidence="4">
    <location>
        <begin position="121"/>
        <end position="131"/>
    </location>
</feature>
<proteinExistence type="inferred from homology"/>
<feature type="compositionally biased region" description="Low complexity" evidence="4">
    <location>
        <begin position="71"/>
        <end position="87"/>
    </location>
</feature>
<evidence type="ECO:0000256" key="1">
    <source>
        <dbReference type="ARBA" id="ARBA00009005"/>
    </source>
</evidence>
<dbReference type="GO" id="GO:0006508">
    <property type="term" value="P:proteolysis"/>
    <property type="evidence" value="ECO:0007669"/>
    <property type="project" value="UniProtKB-KW"/>
</dbReference>
<evidence type="ECO:0000256" key="2">
    <source>
        <dbReference type="ARBA" id="ARBA00022703"/>
    </source>
</evidence>
<dbReference type="InterPro" id="IPR011600">
    <property type="entry name" value="Pept_C14_caspase"/>
</dbReference>
<name>A0AAD5SE10_9FUNG</name>
<accession>A0AAD5SE10</accession>
<keyword evidence="3" id="KW-0378">Hydrolase</keyword>
<comment type="caution">
    <text evidence="6">The sequence shown here is derived from an EMBL/GenBank/DDBJ whole genome shotgun (WGS) entry which is preliminary data.</text>
</comment>
<dbReference type="InterPro" id="IPR029030">
    <property type="entry name" value="Caspase-like_dom_sf"/>
</dbReference>
<keyword evidence="3" id="KW-0788">Thiol protease</keyword>
<dbReference type="SUPFAM" id="SSF52129">
    <property type="entry name" value="Caspase-like"/>
    <property type="match status" value="1"/>
</dbReference>
<dbReference type="PANTHER" id="PTHR48104">
    <property type="entry name" value="METACASPASE-4"/>
    <property type="match status" value="1"/>
</dbReference>
<dbReference type="GO" id="GO:0006915">
    <property type="term" value="P:apoptotic process"/>
    <property type="evidence" value="ECO:0007669"/>
    <property type="project" value="UniProtKB-KW"/>
</dbReference>
<dbReference type="InterPro" id="IPR050452">
    <property type="entry name" value="Metacaspase"/>
</dbReference>
<gene>
    <name evidence="6" type="primary">MCA1_2</name>
    <name evidence="6" type="ORF">HK097_008002</name>
</gene>
<evidence type="ECO:0000256" key="4">
    <source>
        <dbReference type="SAM" id="MobiDB-lite"/>
    </source>
</evidence>
<feature type="region of interest" description="Disordered" evidence="4">
    <location>
        <begin position="1"/>
        <end position="159"/>
    </location>
</feature>
<keyword evidence="6" id="KW-0645">Protease</keyword>
<keyword evidence="7" id="KW-1185">Reference proteome</keyword>
<reference evidence="6" key="1">
    <citation type="submission" date="2020-05" db="EMBL/GenBank/DDBJ databases">
        <title>Phylogenomic resolution of chytrid fungi.</title>
        <authorList>
            <person name="Stajich J.E."/>
            <person name="Amses K."/>
            <person name="Simmons R."/>
            <person name="Seto K."/>
            <person name="Myers J."/>
            <person name="Bonds A."/>
            <person name="Quandt C.A."/>
            <person name="Barry K."/>
            <person name="Liu P."/>
            <person name="Grigoriev I."/>
            <person name="Longcore J.E."/>
            <person name="James T.Y."/>
        </authorList>
    </citation>
    <scope>NUCLEOTIDE SEQUENCE</scope>
    <source>
        <strain evidence="6">JEL0318</strain>
    </source>
</reference>
<feature type="compositionally biased region" description="Pro residues" evidence="4">
    <location>
        <begin position="132"/>
        <end position="151"/>
    </location>
</feature>
<dbReference type="PANTHER" id="PTHR48104:SF30">
    <property type="entry name" value="METACASPASE-1"/>
    <property type="match status" value="1"/>
</dbReference>
<dbReference type="Proteomes" id="UP001212841">
    <property type="component" value="Unassembled WGS sequence"/>
</dbReference>
<organism evidence="6 7">
    <name type="scientific">Rhizophlyctis rosea</name>
    <dbReference type="NCBI Taxonomy" id="64517"/>
    <lineage>
        <taxon>Eukaryota</taxon>
        <taxon>Fungi</taxon>
        <taxon>Fungi incertae sedis</taxon>
        <taxon>Chytridiomycota</taxon>
        <taxon>Chytridiomycota incertae sedis</taxon>
        <taxon>Chytridiomycetes</taxon>
        <taxon>Rhizophlyctidales</taxon>
        <taxon>Rhizophlyctidaceae</taxon>
        <taxon>Rhizophlyctis</taxon>
    </lineage>
</organism>
<evidence type="ECO:0000313" key="7">
    <source>
        <dbReference type="Proteomes" id="UP001212841"/>
    </source>
</evidence>
<feature type="compositionally biased region" description="Polar residues" evidence="4">
    <location>
        <begin position="88"/>
        <end position="99"/>
    </location>
</feature>
<dbReference type="EMBL" id="JADGJD010000444">
    <property type="protein sequence ID" value="KAJ3051027.1"/>
    <property type="molecule type" value="Genomic_DNA"/>
</dbReference>
<feature type="domain" description="Peptidase C14 caspase" evidence="5">
    <location>
        <begin position="165"/>
        <end position="455"/>
    </location>
</feature>
<dbReference type="GO" id="GO:0005737">
    <property type="term" value="C:cytoplasm"/>
    <property type="evidence" value="ECO:0007669"/>
    <property type="project" value="TreeGrafter"/>
</dbReference>
<comment type="similarity">
    <text evidence="1">Belongs to the peptidase C14B family.</text>
</comment>
<dbReference type="Pfam" id="PF00656">
    <property type="entry name" value="Peptidase_C14"/>
    <property type="match status" value="1"/>
</dbReference>
<sequence>MALKEGAKMMNNQKPNQQQQQQQQQQSGYPGQYGYPQGGYPGQYQQPPQQPYGQPPQQPYGQPPQQPYGQPPYGQTPQQPYGQYQPPSNSYYAPQQQPGSGYGAYNPPPPTGPPEAPAPQPYQYQQQGYHGVPPPQSVHPQQSPLPVPPGAPGAQQWGTFTAGGKRKALFIGINYFGQQSELRGCINDVWNVHRWLTKNYPFAPHEILVLTDDQKDPTRIPTKANIMNAFYWLVAGAQPGDAFFLHFSGHGSQQRDKDGDEEDGTDETIVPVDFKTAGQITDDEMNAILVQPLPQGARLTSIFDCCHSGSMMDLPYTYSITGQQEIVIRDNAKELMQSGLKIGMALMTKNKLGALMEAKNLAQNFMQGSGANREKARQKMEMMKGSRALVVQFSGCRDDQTSADAHIQGSATGAMSWALLTALEQHGHHMTYTQVLRDTRQLLQGKYHQVPQMSTGFQFDVHNTLFSVI</sequence>
<feature type="compositionally biased region" description="Pro residues" evidence="4">
    <location>
        <begin position="48"/>
        <end position="70"/>
    </location>
</feature>
<keyword evidence="2" id="KW-0053">Apoptosis</keyword>
<evidence type="ECO:0000256" key="3">
    <source>
        <dbReference type="ARBA" id="ARBA00022807"/>
    </source>
</evidence>
<dbReference type="GO" id="GO:0004197">
    <property type="term" value="F:cysteine-type endopeptidase activity"/>
    <property type="evidence" value="ECO:0007669"/>
    <property type="project" value="InterPro"/>
</dbReference>
<evidence type="ECO:0000259" key="5">
    <source>
        <dbReference type="Pfam" id="PF00656"/>
    </source>
</evidence>
<evidence type="ECO:0000313" key="6">
    <source>
        <dbReference type="EMBL" id="KAJ3051027.1"/>
    </source>
</evidence>
<dbReference type="Gene3D" id="3.40.50.12660">
    <property type="match status" value="2"/>
</dbReference>
<protein>
    <submittedName>
        <fullName evidence="6">Ca(2+)-dependent cysteine protease</fullName>
    </submittedName>
</protein>